<feature type="domain" description="Hexokinase N-terminal" evidence="13">
    <location>
        <begin position="50"/>
        <end position="211"/>
    </location>
</feature>
<keyword evidence="8 12" id="KW-0324">Glycolysis</keyword>
<dbReference type="GO" id="GO:0006006">
    <property type="term" value="P:glucose metabolic process"/>
    <property type="evidence" value="ECO:0007669"/>
    <property type="project" value="TreeGrafter"/>
</dbReference>
<dbReference type="EC" id="2.7.1.-" evidence="12"/>
<dbReference type="GO" id="GO:0004340">
    <property type="term" value="F:glucokinase activity"/>
    <property type="evidence" value="ECO:0007669"/>
    <property type="project" value="TreeGrafter"/>
</dbReference>
<sequence length="213" mass="23212">MGKAAAVGTAVVVCAAVGTAVVLSRRRRRRDAELLGAAEAERKKKVAAVIEDVERTLATPTALLRGISDALVVEMERGLRGDSHSQLKMLISYVDNLPTGDEHGLFYALDLGGTNFRVLRVQLGGREKRVAKQQYQEVSIPPHLMVGTSLELFDFIASVLAKFVETEGDEFHLPVGRQRELGFTFSFPVNQLSISSGTLIKWTKGFSINGAGW</sequence>
<dbReference type="AlphaFoldDB" id="A0A452ZL25"/>
<evidence type="ECO:0000256" key="8">
    <source>
        <dbReference type="ARBA" id="ARBA00023152"/>
    </source>
</evidence>
<evidence type="ECO:0000256" key="5">
    <source>
        <dbReference type="ARBA" id="ARBA00022741"/>
    </source>
</evidence>
<evidence type="ECO:0000313" key="15">
    <source>
        <dbReference type="Proteomes" id="UP000015105"/>
    </source>
</evidence>
<dbReference type="InterPro" id="IPR019807">
    <property type="entry name" value="Hexokinase_BS"/>
</dbReference>
<dbReference type="PROSITE" id="PS00378">
    <property type="entry name" value="HEXOKINASE_1"/>
    <property type="match status" value="1"/>
</dbReference>
<name>A0A452ZL25_AEGTS</name>
<dbReference type="GO" id="GO:0005524">
    <property type="term" value="F:ATP binding"/>
    <property type="evidence" value="ECO:0007669"/>
    <property type="project" value="UniProtKB-UniRule"/>
</dbReference>
<dbReference type="GO" id="GO:0005739">
    <property type="term" value="C:mitochondrion"/>
    <property type="evidence" value="ECO:0007669"/>
    <property type="project" value="TreeGrafter"/>
</dbReference>
<dbReference type="GO" id="GO:0008865">
    <property type="term" value="F:fructokinase activity"/>
    <property type="evidence" value="ECO:0007669"/>
    <property type="project" value="TreeGrafter"/>
</dbReference>
<evidence type="ECO:0000313" key="14">
    <source>
        <dbReference type="EnsemblPlants" id="AET1Gv20820500.1"/>
    </source>
</evidence>
<accession>A0A452ZL25</accession>
<keyword evidence="4 12" id="KW-0808">Transferase</keyword>
<evidence type="ECO:0000256" key="10">
    <source>
        <dbReference type="ARBA" id="ARBA00047905"/>
    </source>
</evidence>
<dbReference type="InterPro" id="IPR043129">
    <property type="entry name" value="ATPase_NBD"/>
</dbReference>
<comment type="catalytic activity">
    <reaction evidence="10">
        <text>D-fructose + ATP = D-fructose 6-phosphate + ADP + H(+)</text>
        <dbReference type="Rhea" id="RHEA:16125"/>
        <dbReference type="ChEBI" id="CHEBI:15378"/>
        <dbReference type="ChEBI" id="CHEBI:30616"/>
        <dbReference type="ChEBI" id="CHEBI:37721"/>
        <dbReference type="ChEBI" id="CHEBI:61527"/>
        <dbReference type="ChEBI" id="CHEBI:456216"/>
        <dbReference type="EC" id="2.7.1.1"/>
    </reaction>
    <physiologicalReaction direction="left-to-right" evidence="10">
        <dbReference type="Rhea" id="RHEA:16126"/>
    </physiologicalReaction>
</comment>
<keyword evidence="6 12" id="KW-0418">Kinase</keyword>
<dbReference type="Gene3D" id="1.10.287.1250">
    <property type="match status" value="1"/>
</dbReference>
<dbReference type="Proteomes" id="UP000015105">
    <property type="component" value="Chromosome 1D"/>
</dbReference>
<dbReference type="FunFam" id="3.30.420.40:FF:000034">
    <property type="entry name" value="Phosphotransferase"/>
    <property type="match status" value="1"/>
</dbReference>
<dbReference type="Gramene" id="AET1Gv20820500.1">
    <property type="protein sequence ID" value="AET1Gv20820500.1"/>
    <property type="gene ID" value="AET1Gv20820500"/>
</dbReference>
<dbReference type="GO" id="GO:0005536">
    <property type="term" value="F:D-glucose binding"/>
    <property type="evidence" value="ECO:0007669"/>
    <property type="project" value="InterPro"/>
</dbReference>
<organism evidence="14 15">
    <name type="scientific">Aegilops tauschii subsp. strangulata</name>
    <name type="common">Goatgrass</name>
    <dbReference type="NCBI Taxonomy" id="200361"/>
    <lineage>
        <taxon>Eukaryota</taxon>
        <taxon>Viridiplantae</taxon>
        <taxon>Streptophyta</taxon>
        <taxon>Embryophyta</taxon>
        <taxon>Tracheophyta</taxon>
        <taxon>Spermatophyta</taxon>
        <taxon>Magnoliopsida</taxon>
        <taxon>Liliopsida</taxon>
        <taxon>Poales</taxon>
        <taxon>Poaceae</taxon>
        <taxon>BOP clade</taxon>
        <taxon>Pooideae</taxon>
        <taxon>Triticodae</taxon>
        <taxon>Triticeae</taxon>
        <taxon>Triticinae</taxon>
        <taxon>Aegilops</taxon>
    </lineage>
</organism>
<dbReference type="GO" id="GO:0001678">
    <property type="term" value="P:intracellular glucose homeostasis"/>
    <property type="evidence" value="ECO:0007669"/>
    <property type="project" value="InterPro"/>
</dbReference>
<protein>
    <recommendedName>
        <fullName evidence="12">Phosphotransferase</fullName>
        <ecNumber evidence="12">2.7.1.-</ecNumber>
    </recommendedName>
</protein>
<comment type="catalytic activity">
    <reaction evidence="9">
        <text>a D-hexose + ATP = a D-hexose 6-phosphate + ADP + H(+)</text>
        <dbReference type="Rhea" id="RHEA:22740"/>
        <dbReference type="ChEBI" id="CHEBI:4194"/>
        <dbReference type="ChEBI" id="CHEBI:15378"/>
        <dbReference type="ChEBI" id="CHEBI:30616"/>
        <dbReference type="ChEBI" id="CHEBI:229467"/>
        <dbReference type="ChEBI" id="CHEBI:456216"/>
        <dbReference type="EC" id="2.7.1.1"/>
    </reaction>
    <physiologicalReaction direction="left-to-right" evidence="9">
        <dbReference type="Rhea" id="RHEA:22741"/>
    </physiologicalReaction>
</comment>
<reference evidence="15" key="1">
    <citation type="journal article" date="2014" name="Science">
        <title>Ancient hybridizations among the ancestral genomes of bread wheat.</title>
        <authorList>
            <consortium name="International Wheat Genome Sequencing Consortium,"/>
            <person name="Marcussen T."/>
            <person name="Sandve S.R."/>
            <person name="Heier L."/>
            <person name="Spannagl M."/>
            <person name="Pfeifer M."/>
            <person name="Jakobsen K.S."/>
            <person name="Wulff B.B."/>
            <person name="Steuernagel B."/>
            <person name="Mayer K.F."/>
            <person name="Olsen O.A."/>
        </authorList>
    </citation>
    <scope>NUCLEOTIDE SEQUENCE [LARGE SCALE GENOMIC DNA]</scope>
    <source>
        <strain evidence="15">cv. AL8/78</strain>
    </source>
</reference>
<comment type="catalytic activity">
    <reaction evidence="11">
        <text>D-glucose + ATP = D-glucose 6-phosphate + ADP + H(+)</text>
        <dbReference type="Rhea" id="RHEA:17825"/>
        <dbReference type="ChEBI" id="CHEBI:4167"/>
        <dbReference type="ChEBI" id="CHEBI:15378"/>
        <dbReference type="ChEBI" id="CHEBI:30616"/>
        <dbReference type="ChEBI" id="CHEBI:61548"/>
        <dbReference type="ChEBI" id="CHEBI:456216"/>
        <dbReference type="EC" id="2.7.1.1"/>
    </reaction>
    <physiologicalReaction direction="left-to-right" evidence="11">
        <dbReference type="Rhea" id="RHEA:17826"/>
    </physiologicalReaction>
</comment>
<evidence type="ECO:0000256" key="2">
    <source>
        <dbReference type="ARBA" id="ARBA00005028"/>
    </source>
</evidence>
<dbReference type="GO" id="GO:0006096">
    <property type="term" value="P:glycolytic process"/>
    <property type="evidence" value="ECO:0007669"/>
    <property type="project" value="UniProtKB-KW"/>
</dbReference>
<dbReference type="PANTHER" id="PTHR19443:SF22">
    <property type="entry name" value="HEXOKINASE-5"/>
    <property type="match status" value="1"/>
</dbReference>
<keyword evidence="15" id="KW-1185">Reference proteome</keyword>
<dbReference type="InterPro" id="IPR001312">
    <property type="entry name" value="Hexokinase"/>
</dbReference>
<evidence type="ECO:0000256" key="7">
    <source>
        <dbReference type="ARBA" id="ARBA00022840"/>
    </source>
</evidence>
<dbReference type="PROSITE" id="PS51748">
    <property type="entry name" value="HEXOKINASE_2"/>
    <property type="match status" value="1"/>
</dbReference>
<evidence type="ECO:0000256" key="3">
    <source>
        <dbReference type="ARBA" id="ARBA00009225"/>
    </source>
</evidence>
<reference evidence="14" key="4">
    <citation type="submission" date="2019-03" db="UniProtKB">
        <authorList>
            <consortium name="EnsemblPlants"/>
        </authorList>
    </citation>
    <scope>IDENTIFICATION</scope>
</reference>
<evidence type="ECO:0000256" key="6">
    <source>
        <dbReference type="ARBA" id="ARBA00022777"/>
    </source>
</evidence>
<dbReference type="EnsemblPlants" id="AET1Gv20820500.1">
    <property type="protein sequence ID" value="AET1Gv20820500.1"/>
    <property type="gene ID" value="AET1Gv20820500"/>
</dbReference>
<dbReference type="SUPFAM" id="SSF53067">
    <property type="entry name" value="Actin-like ATPase domain"/>
    <property type="match status" value="1"/>
</dbReference>
<proteinExistence type="inferred from homology"/>
<dbReference type="InterPro" id="IPR022672">
    <property type="entry name" value="Hexokinase_N"/>
</dbReference>
<keyword evidence="7 12" id="KW-0067">ATP-binding</keyword>
<reference evidence="14" key="3">
    <citation type="journal article" date="2017" name="Nature">
        <title>Genome sequence of the progenitor of the wheat D genome Aegilops tauschii.</title>
        <authorList>
            <person name="Luo M.C."/>
            <person name="Gu Y.Q."/>
            <person name="Puiu D."/>
            <person name="Wang H."/>
            <person name="Twardziok S.O."/>
            <person name="Deal K.R."/>
            <person name="Huo N."/>
            <person name="Zhu T."/>
            <person name="Wang L."/>
            <person name="Wang Y."/>
            <person name="McGuire P.E."/>
            <person name="Liu S."/>
            <person name="Long H."/>
            <person name="Ramasamy R.K."/>
            <person name="Rodriguez J.C."/>
            <person name="Van S.L."/>
            <person name="Yuan L."/>
            <person name="Wang Z."/>
            <person name="Xia Z."/>
            <person name="Xiao L."/>
            <person name="Anderson O.D."/>
            <person name="Ouyang S."/>
            <person name="Liang Y."/>
            <person name="Zimin A.V."/>
            <person name="Pertea G."/>
            <person name="Qi P."/>
            <person name="Bennetzen J.L."/>
            <person name="Dai X."/>
            <person name="Dawson M.W."/>
            <person name="Muller H.G."/>
            <person name="Kugler K."/>
            <person name="Rivarola-Duarte L."/>
            <person name="Spannagl M."/>
            <person name="Mayer K.F.X."/>
            <person name="Lu F.H."/>
            <person name="Bevan M.W."/>
            <person name="Leroy P."/>
            <person name="Li P."/>
            <person name="You F.M."/>
            <person name="Sun Q."/>
            <person name="Liu Z."/>
            <person name="Lyons E."/>
            <person name="Wicker T."/>
            <person name="Salzberg S.L."/>
            <person name="Devos K.M."/>
            <person name="Dvorak J."/>
        </authorList>
    </citation>
    <scope>NUCLEOTIDE SEQUENCE [LARGE SCALE GENOMIC DNA]</scope>
    <source>
        <strain evidence="14">cv. AL8/78</strain>
    </source>
</reference>
<evidence type="ECO:0000256" key="4">
    <source>
        <dbReference type="ARBA" id="ARBA00022679"/>
    </source>
</evidence>
<evidence type="ECO:0000256" key="1">
    <source>
        <dbReference type="ARBA" id="ARBA00004888"/>
    </source>
</evidence>
<evidence type="ECO:0000259" key="13">
    <source>
        <dbReference type="Pfam" id="PF00349"/>
    </source>
</evidence>
<dbReference type="PANTHER" id="PTHR19443">
    <property type="entry name" value="HEXOKINASE"/>
    <property type="match status" value="1"/>
</dbReference>
<evidence type="ECO:0000256" key="9">
    <source>
        <dbReference type="ARBA" id="ARBA00044613"/>
    </source>
</evidence>
<reference evidence="15" key="2">
    <citation type="journal article" date="2017" name="Nat. Plants">
        <title>The Aegilops tauschii genome reveals multiple impacts of transposons.</title>
        <authorList>
            <person name="Zhao G."/>
            <person name="Zou C."/>
            <person name="Li K."/>
            <person name="Wang K."/>
            <person name="Li T."/>
            <person name="Gao L."/>
            <person name="Zhang X."/>
            <person name="Wang H."/>
            <person name="Yang Z."/>
            <person name="Liu X."/>
            <person name="Jiang W."/>
            <person name="Mao L."/>
            <person name="Kong X."/>
            <person name="Jiao Y."/>
            <person name="Jia J."/>
        </authorList>
    </citation>
    <scope>NUCLEOTIDE SEQUENCE [LARGE SCALE GENOMIC DNA]</scope>
    <source>
        <strain evidence="15">cv. AL8/78</strain>
    </source>
</reference>
<comment type="pathway">
    <text evidence="1">Carbohydrate degradation; glycolysis; D-glyceraldehyde 3-phosphate and glycerone phosphate from D-glucose: step 1/4.</text>
</comment>
<dbReference type="PRINTS" id="PR00475">
    <property type="entry name" value="HEXOKINASE"/>
</dbReference>
<dbReference type="GO" id="GO:0005829">
    <property type="term" value="C:cytosol"/>
    <property type="evidence" value="ECO:0007669"/>
    <property type="project" value="TreeGrafter"/>
</dbReference>
<comment type="pathway">
    <text evidence="2">Carbohydrate metabolism; hexose metabolism.</text>
</comment>
<dbReference type="Pfam" id="PF00349">
    <property type="entry name" value="Hexokinase_1"/>
    <property type="match status" value="1"/>
</dbReference>
<dbReference type="Gene3D" id="3.30.420.40">
    <property type="match status" value="1"/>
</dbReference>
<evidence type="ECO:0000256" key="11">
    <source>
        <dbReference type="ARBA" id="ARBA00048160"/>
    </source>
</evidence>
<comment type="similarity">
    <text evidence="3 12">Belongs to the hexokinase family.</text>
</comment>
<reference evidence="14" key="5">
    <citation type="journal article" date="2021" name="G3 (Bethesda)">
        <title>Aegilops tauschii genome assembly Aet v5.0 features greater sequence contiguity and improved annotation.</title>
        <authorList>
            <person name="Wang L."/>
            <person name="Zhu T."/>
            <person name="Rodriguez J.C."/>
            <person name="Deal K.R."/>
            <person name="Dubcovsky J."/>
            <person name="McGuire P.E."/>
            <person name="Lux T."/>
            <person name="Spannagl M."/>
            <person name="Mayer K.F.X."/>
            <person name="Baldrich P."/>
            <person name="Meyers B.C."/>
            <person name="Huo N."/>
            <person name="Gu Y.Q."/>
            <person name="Zhou H."/>
            <person name="Devos K.M."/>
            <person name="Bennetzen J.L."/>
            <person name="Unver T."/>
            <person name="Budak H."/>
            <person name="Gulick P.J."/>
            <person name="Galiba G."/>
            <person name="Kalapos B."/>
            <person name="Nelson D.R."/>
            <person name="Li P."/>
            <person name="You F.M."/>
            <person name="Luo M.C."/>
            <person name="Dvorak J."/>
        </authorList>
    </citation>
    <scope>NUCLEOTIDE SEQUENCE [LARGE SCALE GENOMIC DNA]</scope>
    <source>
        <strain evidence="14">cv. AL8/78</strain>
    </source>
</reference>
<evidence type="ECO:0000256" key="12">
    <source>
        <dbReference type="RuleBase" id="RU362007"/>
    </source>
</evidence>
<keyword evidence="5 12" id="KW-0547">Nucleotide-binding</keyword>